<gene>
    <name evidence="3" type="ORF">RIdsm_01060</name>
    <name evidence="2" type="ORF">XM52_23235</name>
</gene>
<dbReference type="Proteomes" id="UP000325785">
    <property type="component" value="Chromosome"/>
</dbReference>
<dbReference type="InterPro" id="IPR004675">
    <property type="entry name" value="AhpD_core"/>
</dbReference>
<dbReference type="RefSeq" id="WP_057820071.1">
    <property type="nucleotide sequence ID" value="NZ_FOMY01000006.1"/>
</dbReference>
<reference evidence="3 5" key="2">
    <citation type="submission" date="2018-08" db="EMBL/GenBank/DDBJ databases">
        <title>Genetic Globetrotter - A new plasmid hitch-hiking vast phylogenetic and geographic distances.</title>
        <authorList>
            <person name="Vollmers J."/>
            <person name="Petersen J."/>
        </authorList>
    </citation>
    <scope>NUCLEOTIDE SEQUENCE [LARGE SCALE GENOMIC DNA]</scope>
    <source>
        <strain evidence="3 5">DSM 26383</strain>
    </source>
</reference>
<dbReference type="GO" id="GO:0051920">
    <property type="term" value="F:peroxiredoxin activity"/>
    <property type="evidence" value="ECO:0007669"/>
    <property type="project" value="InterPro"/>
</dbReference>
<sequence length="111" mass="11512">MDSYRDTARTVDQGNKMLMEAAPETMGAFAALYKAASADGAIDKKTKELMALSISVAIRCEGCIAVHARAAARHGASEAEAVEALMVAVELSGGPGTVYAGKALEAFRAFS</sequence>
<dbReference type="NCBIfam" id="TIGR00778">
    <property type="entry name" value="ahpD_dom"/>
    <property type="match status" value="1"/>
</dbReference>
<dbReference type="KEGG" id="rid:RIdsm_01060"/>
<dbReference type="InterPro" id="IPR003779">
    <property type="entry name" value="CMD-like"/>
</dbReference>
<dbReference type="EMBL" id="LAXI01000021">
    <property type="protein sequence ID" value="KRS15533.1"/>
    <property type="molecule type" value="Genomic_DNA"/>
</dbReference>
<dbReference type="AlphaFoldDB" id="A0A0T5P2Z6"/>
<dbReference type="PANTHER" id="PTHR33930">
    <property type="entry name" value="ALKYL HYDROPEROXIDE REDUCTASE AHPD"/>
    <property type="match status" value="1"/>
</dbReference>
<evidence type="ECO:0000313" key="5">
    <source>
        <dbReference type="Proteomes" id="UP000325785"/>
    </source>
</evidence>
<evidence type="ECO:0000259" key="1">
    <source>
        <dbReference type="Pfam" id="PF02627"/>
    </source>
</evidence>
<name>A0A0T5P2Z6_9RHOB</name>
<protein>
    <submittedName>
        <fullName evidence="3">Alkylhydroperoxidase AhpD family core domain protein</fullName>
    </submittedName>
</protein>
<evidence type="ECO:0000313" key="4">
    <source>
        <dbReference type="Proteomes" id="UP000051401"/>
    </source>
</evidence>
<dbReference type="STRING" id="540747.SAMN04488031_106162"/>
<dbReference type="Pfam" id="PF02627">
    <property type="entry name" value="CMD"/>
    <property type="match status" value="1"/>
</dbReference>
<dbReference type="PANTHER" id="PTHR33930:SF2">
    <property type="entry name" value="BLR3452 PROTEIN"/>
    <property type="match status" value="1"/>
</dbReference>
<evidence type="ECO:0000313" key="3">
    <source>
        <dbReference type="EMBL" id="QEW25274.1"/>
    </source>
</evidence>
<feature type="domain" description="Carboxymuconolactone decarboxylase-like" evidence="1">
    <location>
        <begin position="23"/>
        <end position="105"/>
    </location>
</feature>
<organism evidence="2 4">
    <name type="scientific">Roseovarius indicus</name>
    <dbReference type="NCBI Taxonomy" id="540747"/>
    <lineage>
        <taxon>Bacteria</taxon>
        <taxon>Pseudomonadati</taxon>
        <taxon>Pseudomonadota</taxon>
        <taxon>Alphaproteobacteria</taxon>
        <taxon>Rhodobacterales</taxon>
        <taxon>Roseobacteraceae</taxon>
        <taxon>Roseovarius</taxon>
    </lineage>
</organism>
<reference evidence="2 4" key="1">
    <citation type="submission" date="2015-04" db="EMBL/GenBank/DDBJ databases">
        <title>The draft genome sequence of Roseovarius indicus B108T.</title>
        <authorList>
            <person name="Li G."/>
            <person name="Lai Q."/>
            <person name="Shao Z."/>
            <person name="Yan P."/>
        </authorList>
    </citation>
    <scope>NUCLEOTIDE SEQUENCE [LARGE SCALE GENOMIC DNA]</scope>
    <source>
        <strain evidence="2 4">B108</strain>
    </source>
</reference>
<evidence type="ECO:0000313" key="2">
    <source>
        <dbReference type="EMBL" id="KRS15533.1"/>
    </source>
</evidence>
<keyword evidence="3" id="KW-0575">Peroxidase</keyword>
<dbReference type="EMBL" id="CP031598">
    <property type="protein sequence ID" value="QEW25274.1"/>
    <property type="molecule type" value="Genomic_DNA"/>
</dbReference>
<proteinExistence type="predicted"/>
<keyword evidence="3" id="KW-0560">Oxidoreductase</keyword>
<keyword evidence="4" id="KW-1185">Reference proteome</keyword>
<dbReference type="OrthoDB" id="1683318at2"/>
<dbReference type="PATRIC" id="fig|540747.5.peg.3005"/>
<dbReference type="InterPro" id="IPR029032">
    <property type="entry name" value="AhpD-like"/>
</dbReference>
<dbReference type="Proteomes" id="UP000051401">
    <property type="component" value="Unassembled WGS sequence"/>
</dbReference>
<dbReference type="Gene3D" id="1.20.1290.10">
    <property type="entry name" value="AhpD-like"/>
    <property type="match status" value="1"/>
</dbReference>
<accession>A0A0T5P2Z6</accession>
<dbReference type="SUPFAM" id="SSF69118">
    <property type="entry name" value="AhpD-like"/>
    <property type="match status" value="1"/>
</dbReference>